<protein>
    <submittedName>
        <fullName evidence="2">Uncharacterized protein</fullName>
    </submittedName>
</protein>
<dbReference type="OrthoDB" id="593939at2"/>
<dbReference type="Proteomes" id="UP000008701">
    <property type="component" value="Chromosome"/>
</dbReference>
<dbReference type="EMBL" id="CP000492">
    <property type="protein sequence ID" value="ABL64636.1"/>
    <property type="molecule type" value="Genomic_DNA"/>
</dbReference>
<evidence type="ECO:0000256" key="1">
    <source>
        <dbReference type="SAM" id="Phobius"/>
    </source>
</evidence>
<keyword evidence="3" id="KW-1185">Reference proteome</keyword>
<accession>A1BE09</accession>
<name>A1BE09_CHLPD</name>
<proteinExistence type="predicted"/>
<evidence type="ECO:0000313" key="3">
    <source>
        <dbReference type="Proteomes" id="UP000008701"/>
    </source>
</evidence>
<evidence type="ECO:0000313" key="2">
    <source>
        <dbReference type="EMBL" id="ABL64636.1"/>
    </source>
</evidence>
<reference evidence="2 3" key="1">
    <citation type="submission" date="2006-12" db="EMBL/GenBank/DDBJ databases">
        <title>Complete sequence of Chlorobium phaeobacteroides DSM 266.</title>
        <authorList>
            <consortium name="US DOE Joint Genome Institute"/>
            <person name="Copeland A."/>
            <person name="Lucas S."/>
            <person name="Lapidus A."/>
            <person name="Barry K."/>
            <person name="Detter J.C."/>
            <person name="Glavina del Rio T."/>
            <person name="Hammon N."/>
            <person name="Israni S."/>
            <person name="Pitluck S."/>
            <person name="Goltsman E."/>
            <person name="Schmutz J."/>
            <person name="Larimer F."/>
            <person name="Land M."/>
            <person name="Hauser L."/>
            <person name="Mikhailova N."/>
            <person name="Li T."/>
            <person name="Overmann J."/>
            <person name="Bryant D.A."/>
            <person name="Richardson P."/>
        </authorList>
    </citation>
    <scope>NUCLEOTIDE SEQUENCE [LARGE SCALE GENOMIC DNA]</scope>
    <source>
        <strain evidence="2 3">DSM 266</strain>
    </source>
</reference>
<dbReference type="RefSeq" id="WP_011744469.1">
    <property type="nucleotide sequence ID" value="NC_008639.1"/>
</dbReference>
<dbReference type="KEGG" id="cph:Cpha266_0580"/>
<dbReference type="HOGENOM" id="CLU_749439_0_0_10"/>
<keyword evidence="1" id="KW-1133">Transmembrane helix</keyword>
<keyword evidence="1" id="KW-0812">Transmembrane</keyword>
<dbReference type="eggNOG" id="ENOG5030E47">
    <property type="taxonomic scope" value="Bacteria"/>
</dbReference>
<dbReference type="STRING" id="290317.Cpha266_0580"/>
<feature type="transmembrane region" description="Helical" evidence="1">
    <location>
        <begin position="21"/>
        <end position="44"/>
    </location>
</feature>
<dbReference type="AlphaFoldDB" id="A1BE09"/>
<gene>
    <name evidence="2" type="ordered locus">Cpha266_0580</name>
</gene>
<sequence>MQSSAEEPQVRPEKRSLKKGAGLLISISILSMLCFLAVVVWINWEKPRVQTEPLSPEVRGLIERFPGKSDALIYLGLKDIRQSGFWKEIIPDSLKKAPVLITERKLDDLIRVSGINLSEDLDTLIISFRRKSYNRQDYLGIASGPFAEKLPESLLLKESSSSEPLNGHTCYELDNSVWICPIGHRRVALASNRELLEQFLSPKGSFFQRDSLASALIDKAEFKSHLWFALPSAAWTSGALQSLTSANKDMKAVGNLNRIQHLALSVKFTDGINAGTEWIYKTRRAAYFASTFIWGAVKLSGITGTRTSEQKKELLEKLKIEQNLESVIIHMNLPPEIFRKTPANK</sequence>
<keyword evidence="1" id="KW-0472">Membrane</keyword>
<organism evidence="2 3">
    <name type="scientific">Chlorobium phaeobacteroides (strain DSM 266 / SMG 266 / 2430)</name>
    <dbReference type="NCBI Taxonomy" id="290317"/>
    <lineage>
        <taxon>Bacteria</taxon>
        <taxon>Pseudomonadati</taxon>
        <taxon>Chlorobiota</taxon>
        <taxon>Chlorobiia</taxon>
        <taxon>Chlorobiales</taxon>
        <taxon>Chlorobiaceae</taxon>
        <taxon>Chlorobium/Pelodictyon group</taxon>
        <taxon>Chlorobium</taxon>
    </lineage>
</organism>